<keyword evidence="2" id="KW-1185">Reference proteome</keyword>
<proteinExistence type="predicted"/>
<protein>
    <submittedName>
        <fullName evidence="1">Uncharacterized protein</fullName>
    </submittedName>
</protein>
<gene>
    <name evidence="1" type="ORF">BBG48_009285</name>
</gene>
<dbReference type="RefSeq" id="WP_068912023.1">
    <property type="nucleotide sequence ID" value="NZ_MBEW02000027.1"/>
</dbReference>
<sequence>MPGKNFIKIPSIIMIIGGVLTLIVSVLGFLGMGALAAAGVNVGMYTVAVVIALISSVINLVAGISGVANCENVEKAQKLFTYGIIIIALTVISNVIAVIAGGKFNLLSALTGFILPGLYVYGANLNKNA</sequence>
<dbReference type="STRING" id="1871336.BBG48_07980"/>
<dbReference type="AlphaFoldDB" id="A0A371IJD6"/>
<accession>A0A371IJD6</accession>
<evidence type="ECO:0000313" key="1">
    <source>
        <dbReference type="EMBL" id="RDY20598.1"/>
    </source>
</evidence>
<organism evidence="1 2">
    <name type="scientific">Criibacterium bergeronii</name>
    <dbReference type="NCBI Taxonomy" id="1871336"/>
    <lineage>
        <taxon>Bacteria</taxon>
        <taxon>Bacillati</taxon>
        <taxon>Bacillota</taxon>
        <taxon>Clostridia</taxon>
        <taxon>Peptostreptococcales</taxon>
        <taxon>Filifactoraceae</taxon>
        <taxon>Criibacterium</taxon>
    </lineage>
</organism>
<name>A0A371IJD6_9FIRM</name>
<evidence type="ECO:0000313" key="2">
    <source>
        <dbReference type="Proteomes" id="UP000093352"/>
    </source>
</evidence>
<comment type="caution">
    <text evidence="1">The sequence shown here is derived from an EMBL/GenBank/DDBJ whole genome shotgun (WGS) entry which is preliminary data.</text>
</comment>
<dbReference type="EMBL" id="MBEW02000027">
    <property type="protein sequence ID" value="RDY20598.1"/>
    <property type="molecule type" value="Genomic_DNA"/>
</dbReference>
<reference evidence="1 2" key="1">
    <citation type="journal article" date="2016" name="Genome Announc.">
        <title>Draft Genome Sequence of Criibacterium bergeronii gen. nov., sp. nov., Strain CCRI-22567T, Isolated from a Vaginal Sample from a Woman with Bacterial Vaginosis.</title>
        <authorList>
            <person name="Maheux A.F."/>
            <person name="Berube E."/>
            <person name="Boudreau D.K."/>
            <person name="Raymond F."/>
            <person name="Corbeil J."/>
            <person name="Roy P.H."/>
            <person name="Boissinot M."/>
            <person name="Omar R.F."/>
        </authorList>
    </citation>
    <scope>NUCLEOTIDE SEQUENCE [LARGE SCALE GENOMIC DNA]</scope>
    <source>
        <strain evidence="1 2">CCRI-22567</strain>
    </source>
</reference>
<dbReference type="Proteomes" id="UP000093352">
    <property type="component" value="Unassembled WGS sequence"/>
</dbReference>